<protein>
    <recommendedName>
        <fullName evidence="4">Peptidase S72 domain-containing protein</fullName>
    </recommendedName>
</protein>
<evidence type="ECO:0008006" key="4">
    <source>
        <dbReference type="Google" id="ProtNLM"/>
    </source>
</evidence>
<gene>
    <name evidence="2" type="primary">Necator_chrIV.g13736</name>
    <name evidence="2" type="ORF">RB195_000444</name>
</gene>
<dbReference type="CDD" id="cd11304">
    <property type="entry name" value="Cadherin_repeat"/>
    <property type="match status" value="1"/>
</dbReference>
<dbReference type="EMBL" id="JAVFWL010000004">
    <property type="protein sequence ID" value="KAK6747232.1"/>
    <property type="molecule type" value="Genomic_DNA"/>
</dbReference>
<sequence length="467" mass="52497">MENLRNSQRLDCSFFPAVELIVTAWSVFDPSRNASRVLRVEIQDVDDNIPQFTKGAPLVFVVPRSTSRSNIILGKVYADDRDGTDLNAIHYYLLPKCSTTAEFEKFSVNDYSGEITVEGGIMWDRPARLMLCVLASYYPELDVSELEFDAKNSSMIRVAVVFETETQTLPPAPPIENNTVTIIQENLRDTPIPVTVGSSNPAFHFSLDHVDFEPAQDSTGVLHSSTNTLVFVEPNTGDLRVNPVISEQPEGVYSAFVNMMSATTKEVLQQFVKKFHYVKDDMKMRYIFNMIPEEFAKNSDEFAKKLQKALDGDHPEGDMKVYLSHPNKDKRNSTWTSVCFHATMNGKVQGERAVMAALSQSTVENSELSKLYQLYKVINIERCEPVVAQLRQSAFMLPTEVVMLIAGVAILVLILIALLTYICFVRRYKDHLRAKQKPKNGAEVVPCVLDPSPTFILPPITPSLGYY</sequence>
<dbReference type="Gene3D" id="2.60.40.60">
    <property type="entry name" value="Cadherins"/>
    <property type="match status" value="2"/>
</dbReference>
<evidence type="ECO:0000313" key="2">
    <source>
        <dbReference type="EMBL" id="KAK6747232.1"/>
    </source>
</evidence>
<feature type="transmembrane region" description="Helical" evidence="1">
    <location>
        <begin position="401"/>
        <end position="425"/>
    </location>
</feature>
<evidence type="ECO:0000313" key="3">
    <source>
        <dbReference type="Proteomes" id="UP001303046"/>
    </source>
</evidence>
<comment type="caution">
    <text evidence="2">The sequence shown here is derived from an EMBL/GenBank/DDBJ whole genome shotgun (WGS) entry which is preliminary data.</text>
</comment>
<keyword evidence="1" id="KW-1133">Transmembrane helix</keyword>
<dbReference type="InterPro" id="IPR015919">
    <property type="entry name" value="Cadherin-like_sf"/>
</dbReference>
<dbReference type="Proteomes" id="UP001303046">
    <property type="component" value="Unassembled WGS sequence"/>
</dbReference>
<name>A0ABR1D9S2_NECAM</name>
<organism evidence="2 3">
    <name type="scientific">Necator americanus</name>
    <name type="common">Human hookworm</name>
    <dbReference type="NCBI Taxonomy" id="51031"/>
    <lineage>
        <taxon>Eukaryota</taxon>
        <taxon>Metazoa</taxon>
        <taxon>Ecdysozoa</taxon>
        <taxon>Nematoda</taxon>
        <taxon>Chromadorea</taxon>
        <taxon>Rhabditida</taxon>
        <taxon>Rhabditina</taxon>
        <taxon>Rhabditomorpha</taxon>
        <taxon>Strongyloidea</taxon>
        <taxon>Ancylostomatidae</taxon>
        <taxon>Bunostominae</taxon>
        <taxon>Necator</taxon>
    </lineage>
</organism>
<proteinExistence type="predicted"/>
<evidence type="ECO:0000256" key="1">
    <source>
        <dbReference type="SAM" id="Phobius"/>
    </source>
</evidence>
<keyword evidence="1" id="KW-0812">Transmembrane</keyword>
<accession>A0ABR1D9S2</accession>
<keyword evidence="3" id="KW-1185">Reference proteome</keyword>
<keyword evidence="1" id="KW-0472">Membrane</keyword>
<reference evidence="2 3" key="1">
    <citation type="submission" date="2023-08" db="EMBL/GenBank/DDBJ databases">
        <title>A Necator americanus chromosomal reference genome.</title>
        <authorList>
            <person name="Ilik V."/>
            <person name="Petrzelkova K.J."/>
            <person name="Pardy F."/>
            <person name="Fuh T."/>
            <person name="Niatou-Singa F.S."/>
            <person name="Gouil Q."/>
            <person name="Baker L."/>
            <person name="Ritchie M.E."/>
            <person name="Jex A.R."/>
            <person name="Gazzola D."/>
            <person name="Li H."/>
            <person name="Toshio Fujiwara R."/>
            <person name="Zhan B."/>
            <person name="Aroian R.V."/>
            <person name="Pafco B."/>
            <person name="Schwarz E.M."/>
        </authorList>
    </citation>
    <scope>NUCLEOTIDE SEQUENCE [LARGE SCALE GENOMIC DNA]</scope>
    <source>
        <strain evidence="2 3">Aroian</strain>
        <tissue evidence="2">Whole animal</tissue>
    </source>
</reference>
<dbReference type="SUPFAM" id="SSF49313">
    <property type="entry name" value="Cadherin-like"/>
    <property type="match status" value="1"/>
</dbReference>